<gene>
    <name evidence="1" type="ORF">GCM10010529_30020</name>
</gene>
<proteinExistence type="predicted"/>
<keyword evidence="2" id="KW-1185">Reference proteome</keyword>
<evidence type="ECO:0000313" key="1">
    <source>
        <dbReference type="EMBL" id="GAA3076515.1"/>
    </source>
</evidence>
<reference evidence="2" key="1">
    <citation type="journal article" date="2019" name="Int. J. Syst. Evol. Microbiol.">
        <title>The Global Catalogue of Microorganisms (GCM) 10K type strain sequencing project: providing services to taxonomists for standard genome sequencing and annotation.</title>
        <authorList>
            <consortium name="The Broad Institute Genomics Platform"/>
            <consortium name="The Broad Institute Genome Sequencing Center for Infectious Disease"/>
            <person name="Wu L."/>
            <person name="Ma J."/>
        </authorList>
    </citation>
    <scope>NUCLEOTIDE SEQUENCE [LARGE SCALE GENOMIC DNA]</scope>
    <source>
        <strain evidence="2">JCM 14309</strain>
    </source>
</reference>
<evidence type="ECO:0000313" key="2">
    <source>
        <dbReference type="Proteomes" id="UP001500236"/>
    </source>
</evidence>
<name>A0ABP6M6Y3_9MICC</name>
<comment type="caution">
    <text evidence="1">The sequence shown here is derived from an EMBL/GenBank/DDBJ whole genome shotgun (WGS) entry which is preliminary data.</text>
</comment>
<organism evidence="1 2">
    <name type="scientific">Nesterenkonia aethiopica</name>
    <dbReference type="NCBI Taxonomy" id="269144"/>
    <lineage>
        <taxon>Bacteria</taxon>
        <taxon>Bacillati</taxon>
        <taxon>Actinomycetota</taxon>
        <taxon>Actinomycetes</taxon>
        <taxon>Micrococcales</taxon>
        <taxon>Micrococcaceae</taxon>
        <taxon>Nesterenkonia</taxon>
    </lineage>
</organism>
<accession>A0ABP6M6Y3</accession>
<sequence>MKAAENLGRFDHDPVRDAWVVTSQRMRIDVFGNQRSELVPQGFDDRRWQGRHEHLGEEKAA</sequence>
<dbReference type="Proteomes" id="UP001500236">
    <property type="component" value="Unassembled WGS sequence"/>
</dbReference>
<dbReference type="EMBL" id="BAAAVT010000031">
    <property type="protein sequence ID" value="GAA3076515.1"/>
    <property type="molecule type" value="Genomic_DNA"/>
</dbReference>
<protein>
    <submittedName>
        <fullName evidence="1">Uncharacterized protein</fullName>
    </submittedName>
</protein>